<feature type="transmembrane region" description="Helical" evidence="6">
    <location>
        <begin position="154"/>
        <end position="172"/>
    </location>
</feature>
<dbReference type="Gene3D" id="3.30.70.120">
    <property type="match status" value="1"/>
</dbReference>
<evidence type="ECO:0000256" key="6">
    <source>
        <dbReference type="SAM" id="Phobius"/>
    </source>
</evidence>
<dbReference type="InterPro" id="IPR019264">
    <property type="entry name" value="DUF2179"/>
</dbReference>
<gene>
    <name evidence="8" type="ORF">BO222_12340</name>
</gene>
<protein>
    <submittedName>
        <fullName evidence="8">Membrane protein</fullName>
    </submittedName>
</protein>
<dbReference type="Pfam" id="PF10035">
    <property type="entry name" value="DUF2179"/>
    <property type="match status" value="1"/>
</dbReference>
<name>A0A1U7NCR8_9FIRM</name>
<evidence type="ECO:0000313" key="9">
    <source>
        <dbReference type="Proteomes" id="UP000186341"/>
    </source>
</evidence>
<reference evidence="8 9" key="1">
    <citation type="submission" date="2016-11" db="EMBL/GenBank/DDBJ databases">
        <title>Description of two novel members of the family Erysipelotrichaceae: Ileibacterium lipovorans gen. nov., sp. nov. and Dubosiella newyorkensis, gen. nov., sp. nov.</title>
        <authorList>
            <person name="Cox L.M."/>
            <person name="Sohn J."/>
            <person name="Tyrrell K.L."/>
            <person name="Citron D.M."/>
            <person name="Lawson P.A."/>
            <person name="Patel N.B."/>
            <person name="Iizumi T."/>
            <person name="Perez-Perez G.I."/>
            <person name="Goldstein E.J."/>
            <person name="Blaser M.J."/>
        </authorList>
    </citation>
    <scope>NUCLEOTIDE SEQUENCE [LARGE SCALE GENOMIC DNA]</scope>
    <source>
        <strain evidence="8 9">NYU-BL-A3</strain>
    </source>
</reference>
<dbReference type="Proteomes" id="UP000186341">
    <property type="component" value="Unassembled WGS sequence"/>
</dbReference>
<dbReference type="OrthoDB" id="1758221at2"/>
<feature type="transmembrane region" description="Helical" evidence="6">
    <location>
        <begin position="12"/>
        <end position="32"/>
    </location>
</feature>
<proteinExistence type="predicted"/>
<feature type="transmembrane region" description="Helical" evidence="6">
    <location>
        <begin position="88"/>
        <end position="109"/>
    </location>
</feature>
<evidence type="ECO:0000256" key="2">
    <source>
        <dbReference type="ARBA" id="ARBA00022475"/>
    </source>
</evidence>
<dbReference type="Pfam" id="PF02588">
    <property type="entry name" value="YitT_membrane"/>
    <property type="match status" value="1"/>
</dbReference>
<comment type="subcellular location">
    <subcellularLocation>
        <location evidence="1">Cell membrane</location>
        <topology evidence="1">Multi-pass membrane protein</topology>
    </subcellularLocation>
</comment>
<organism evidence="8 9">
    <name type="scientific">Ileibacterium valens</name>
    <dbReference type="NCBI Taxonomy" id="1862668"/>
    <lineage>
        <taxon>Bacteria</taxon>
        <taxon>Bacillati</taxon>
        <taxon>Bacillota</taxon>
        <taxon>Erysipelotrichia</taxon>
        <taxon>Erysipelotrichales</taxon>
        <taxon>Erysipelotrichaceae</taxon>
        <taxon>Ileibacterium</taxon>
    </lineage>
</organism>
<comment type="caution">
    <text evidence="8">The sequence shown here is derived from an EMBL/GenBank/DDBJ whole genome shotgun (WGS) entry which is preliminary data.</text>
</comment>
<keyword evidence="9" id="KW-1185">Reference proteome</keyword>
<dbReference type="InterPro" id="IPR003740">
    <property type="entry name" value="YitT"/>
</dbReference>
<evidence type="ECO:0000259" key="7">
    <source>
        <dbReference type="Pfam" id="PF10035"/>
    </source>
</evidence>
<keyword evidence="5 6" id="KW-0472">Membrane</keyword>
<evidence type="ECO:0000256" key="1">
    <source>
        <dbReference type="ARBA" id="ARBA00004651"/>
    </source>
</evidence>
<dbReference type="PIRSF" id="PIRSF006483">
    <property type="entry name" value="Membrane_protein_YitT"/>
    <property type="match status" value="1"/>
</dbReference>
<accession>A0A1U7NCR8</accession>
<dbReference type="CDD" id="cd16380">
    <property type="entry name" value="YitT_C"/>
    <property type="match status" value="1"/>
</dbReference>
<feature type="domain" description="DUF2179" evidence="7">
    <location>
        <begin position="226"/>
        <end position="280"/>
    </location>
</feature>
<evidence type="ECO:0000313" key="8">
    <source>
        <dbReference type="EMBL" id="OLU36504.1"/>
    </source>
</evidence>
<dbReference type="GO" id="GO:0005886">
    <property type="term" value="C:plasma membrane"/>
    <property type="evidence" value="ECO:0007669"/>
    <property type="project" value="UniProtKB-SubCell"/>
</dbReference>
<evidence type="ECO:0000256" key="3">
    <source>
        <dbReference type="ARBA" id="ARBA00022692"/>
    </source>
</evidence>
<dbReference type="PANTHER" id="PTHR33545:SF9">
    <property type="entry name" value="UPF0750 MEMBRANE PROTEIN YITE"/>
    <property type="match status" value="1"/>
</dbReference>
<dbReference type="AlphaFoldDB" id="A0A1U7NCR8"/>
<dbReference type="PANTHER" id="PTHR33545">
    <property type="entry name" value="UPF0750 MEMBRANE PROTEIN YITT-RELATED"/>
    <property type="match status" value="1"/>
</dbReference>
<dbReference type="InterPro" id="IPR015867">
    <property type="entry name" value="N-reg_PII/ATP_PRibTrfase_C"/>
</dbReference>
<sequence>MLKKLQEKYWLKNLIMILVGNLLVAFSVSFFILPGNILSGGTATVAMVLGHFLPISQVNLINILTISLFILGWAVLGNRFALRSLISSLCYPIFISLFSTLDTTAFSHVDPLLSALYAGLIMGFGLGLVFRVGGSTGGMDVPALILHRLSHVRLNTCVMVVDSLTILAGLYVYGLNSFLTGLLSIFAMSYAINWTSTAGSNAAKNVMIISDHWKEIRDFLLTQISRGVTILPATGAWTNQERPVLMCVMPSRRYSQVEDAINEIDSQAFIVVTDVHEVRGRGFTVPDIDEEV</sequence>
<feature type="transmembrane region" description="Helical" evidence="6">
    <location>
        <begin position="52"/>
        <end position="76"/>
    </location>
</feature>
<dbReference type="EMBL" id="MPJW01000271">
    <property type="protein sequence ID" value="OLU36504.1"/>
    <property type="molecule type" value="Genomic_DNA"/>
</dbReference>
<feature type="transmembrane region" description="Helical" evidence="6">
    <location>
        <begin position="115"/>
        <end position="133"/>
    </location>
</feature>
<dbReference type="RefSeq" id="WP_075821058.1">
    <property type="nucleotide sequence ID" value="NZ_CAPNHH010000013.1"/>
</dbReference>
<keyword evidence="4 6" id="KW-1133">Transmembrane helix</keyword>
<keyword evidence="2" id="KW-1003">Cell membrane</keyword>
<dbReference type="InterPro" id="IPR051461">
    <property type="entry name" value="UPF0750_membrane"/>
</dbReference>
<evidence type="ECO:0000256" key="5">
    <source>
        <dbReference type="ARBA" id="ARBA00023136"/>
    </source>
</evidence>
<evidence type="ECO:0000256" key="4">
    <source>
        <dbReference type="ARBA" id="ARBA00022989"/>
    </source>
</evidence>
<dbReference type="GeneID" id="82203914"/>
<keyword evidence="3 6" id="KW-0812">Transmembrane</keyword>